<dbReference type="SMART" id="SM00220">
    <property type="entry name" value="S_TKc"/>
    <property type="match status" value="1"/>
</dbReference>
<evidence type="ECO:0000256" key="4">
    <source>
        <dbReference type="ARBA" id="ARBA00022840"/>
    </source>
</evidence>
<keyword evidence="5" id="KW-0802">TPR repeat</keyword>
<dbReference type="PROSITE" id="PS50005">
    <property type="entry name" value="TPR"/>
    <property type="match status" value="4"/>
</dbReference>
<evidence type="ECO:0000259" key="8">
    <source>
        <dbReference type="PROSITE" id="PS50011"/>
    </source>
</evidence>
<feature type="domain" description="Protein kinase" evidence="8">
    <location>
        <begin position="17"/>
        <end position="272"/>
    </location>
</feature>
<dbReference type="GO" id="GO:0004674">
    <property type="term" value="F:protein serine/threonine kinase activity"/>
    <property type="evidence" value="ECO:0007669"/>
    <property type="project" value="TreeGrafter"/>
</dbReference>
<feature type="repeat" description="TPR" evidence="5">
    <location>
        <begin position="636"/>
        <end position="669"/>
    </location>
</feature>
<reference evidence="9 10" key="1">
    <citation type="submission" date="2020-08" db="EMBL/GenBank/DDBJ databases">
        <title>Edaphobacter telluris sp. nov. and Acidobacterium dinghuensis sp. nov., two acidobacteria isolated from forest soil.</title>
        <authorList>
            <person name="Fu J."/>
            <person name="Qiu L."/>
        </authorList>
    </citation>
    <scope>NUCLEOTIDE SEQUENCE [LARGE SCALE GENOMIC DNA]</scope>
    <source>
        <strain evidence="9">4Y35</strain>
    </source>
</reference>
<keyword evidence="3 9" id="KW-0418">Kinase</keyword>
<dbReference type="PANTHER" id="PTHR43289:SF6">
    <property type="entry name" value="SERINE_THREONINE-PROTEIN KINASE NEKL-3"/>
    <property type="match status" value="1"/>
</dbReference>
<dbReference type="InterPro" id="IPR019734">
    <property type="entry name" value="TPR_rpt"/>
</dbReference>
<feature type="repeat" description="TPR" evidence="5">
    <location>
        <begin position="602"/>
        <end position="635"/>
    </location>
</feature>
<gene>
    <name evidence="9" type="ORF">H7849_07965</name>
</gene>
<dbReference type="RefSeq" id="WP_186745520.1">
    <property type="nucleotide sequence ID" value="NZ_CP060394.1"/>
</dbReference>
<dbReference type="SMART" id="SM00028">
    <property type="entry name" value="TPR"/>
    <property type="match status" value="5"/>
</dbReference>
<evidence type="ECO:0000256" key="2">
    <source>
        <dbReference type="ARBA" id="ARBA00022741"/>
    </source>
</evidence>
<accession>A0A7G8BMR6</accession>
<dbReference type="PROSITE" id="PS50293">
    <property type="entry name" value="TPR_REGION"/>
    <property type="match status" value="1"/>
</dbReference>
<protein>
    <submittedName>
        <fullName evidence="9">Protein kinase</fullName>
    </submittedName>
</protein>
<sequence>MDDLRKDNLVGQVLLHYQVTERLGEGGMGVVYRAVDLKLKRTVALKFLPASQAVREEVKERFMREALASSALDHTNIGTLYSVEETTDRQLFLVMACYEGPTLAQKMARGPMSADDSVAIALQACRGLSIAHKQGVVHRDIKPSNLIFNSQGVLKILDFGLAKLHGSPELTAPGSTLGTAAYMAPEQAMGNPADQRADLWSVGVVLYEMLKGRGLFNGSDLRSTIYAVVSKEPEPIPRLPGLLQEVLSKALQKDPERRYQTADEMIAALEAVRGIAFRLGSDDITLSRIGFDPTPKTTAKVQTPPRRRWLVSGLVALVLVAAAIGLWIHGRRAAAVSSGKRIAALPLMAVNTENAADASSTQALADGLRSQLIAALVDRERDNQGLWIVPAAQLTAQHVTDPAGARRTFGADLAITGSLAVSGEQLRIVLSSVDTATSKVLASEVIEGTKANLPALSQKMARASTKMLGLKSGASSPAADPLAGLTPADANTYMASIGYLENWDKSANLDAAITGLEQVTKTAPNFALGFAALADCYRRRYETTKDIHALELADQNVSHAMQIRGDLPDVVLSLGEVRLLQGRYSEALSNFERVVTLDDRNDRAYRGLAKAYAATGLPDKAEETWQKAVALRPNSADAYTQLGLFELYRSNYAKAVVELRRALSLAPANARYMSNLGVALLYAGSLAESRKVLQDSIRVEPNYAAYTNLGNLDLKQGRYAEAAADYENALEINKSDYHVWSNLAVAYSMTPGQKERAKDGFLHAATLCREALKANPNDAGMLSDLAMFVASEGDERQEPLVLIERALALAPQDTDVQFNAAETYESLGYRKEALDWVAKLITAGYPLDDINQSPVLADLVKDKRYQSIVQAQKK</sequence>
<evidence type="ECO:0000256" key="7">
    <source>
        <dbReference type="SAM" id="Phobius"/>
    </source>
</evidence>
<evidence type="ECO:0000256" key="6">
    <source>
        <dbReference type="PROSITE-ProRule" id="PRU10141"/>
    </source>
</evidence>
<dbReference type="AlphaFoldDB" id="A0A7G8BMR6"/>
<evidence type="ECO:0000256" key="5">
    <source>
        <dbReference type="PROSITE-ProRule" id="PRU00339"/>
    </source>
</evidence>
<feature type="transmembrane region" description="Helical" evidence="7">
    <location>
        <begin position="309"/>
        <end position="328"/>
    </location>
</feature>
<dbReference type="PANTHER" id="PTHR43289">
    <property type="entry name" value="MITOGEN-ACTIVATED PROTEIN KINASE KINASE KINASE 20-RELATED"/>
    <property type="match status" value="1"/>
</dbReference>
<dbReference type="SUPFAM" id="SSF48452">
    <property type="entry name" value="TPR-like"/>
    <property type="match status" value="1"/>
</dbReference>
<evidence type="ECO:0000256" key="1">
    <source>
        <dbReference type="ARBA" id="ARBA00022679"/>
    </source>
</evidence>
<dbReference type="GO" id="GO:0005524">
    <property type="term" value="F:ATP binding"/>
    <property type="evidence" value="ECO:0007669"/>
    <property type="project" value="UniProtKB-UniRule"/>
</dbReference>
<keyword evidence="4 6" id="KW-0067">ATP-binding</keyword>
<name>A0A7G8BMR6_9BACT</name>
<dbReference type="PROSITE" id="PS00107">
    <property type="entry name" value="PROTEIN_KINASE_ATP"/>
    <property type="match status" value="1"/>
</dbReference>
<keyword evidence="1" id="KW-0808">Transferase</keyword>
<proteinExistence type="predicted"/>
<dbReference type="PROSITE" id="PS50011">
    <property type="entry name" value="PROTEIN_KINASE_DOM"/>
    <property type="match status" value="1"/>
</dbReference>
<evidence type="ECO:0000313" key="10">
    <source>
        <dbReference type="Proteomes" id="UP000515312"/>
    </source>
</evidence>
<dbReference type="Proteomes" id="UP000515312">
    <property type="component" value="Chromosome"/>
</dbReference>
<dbReference type="Pfam" id="PF14559">
    <property type="entry name" value="TPR_19"/>
    <property type="match status" value="1"/>
</dbReference>
<organism evidence="9 10">
    <name type="scientific">Alloacidobacterium dinghuense</name>
    <dbReference type="NCBI Taxonomy" id="2763107"/>
    <lineage>
        <taxon>Bacteria</taxon>
        <taxon>Pseudomonadati</taxon>
        <taxon>Acidobacteriota</taxon>
        <taxon>Terriglobia</taxon>
        <taxon>Terriglobales</taxon>
        <taxon>Acidobacteriaceae</taxon>
        <taxon>Alloacidobacterium</taxon>
    </lineage>
</organism>
<dbReference type="CDD" id="cd14014">
    <property type="entry name" value="STKc_PknB_like"/>
    <property type="match status" value="1"/>
</dbReference>
<evidence type="ECO:0000313" key="9">
    <source>
        <dbReference type="EMBL" id="QNI33836.1"/>
    </source>
</evidence>
<dbReference type="KEGG" id="adin:H7849_07965"/>
<dbReference type="Pfam" id="PF13432">
    <property type="entry name" value="TPR_16"/>
    <property type="match status" value="1"/>
</dbReference>
<dbReference type="Gene3D" id="1.10.510.10">
    <property type="entry name" value="Transferase(Phosphotransferase) domain 1"/>
    <property type="match status" value="1"/>
</dbReference>
<dbReference type="InterPro" id="IPR011009">
    <property type="entry name" value="Kinase-like_dom_sf"/>
</dbReference>
<dbReference type="SUPFAM" id="SSF56112">
    <property type="entry name" value="Protein kinase-like (PK-like)"/>
    <property type="match status" value="1"/>
</dbReference>
<keyword evidence="2 6" id="KW-0547">Nucleotide-binding</keyword>
<dbReference type="InterPro" id="IPR008271">
    <property type="entry name" value="Ser/Thr_kinase_AS"/>
</dbReference>
<feature type="binding site" evidence="6">
    <location>
        <position position="46"/>
    </location>
    <ligand>
        <name>ATP</name>
        <dbReference type="ChEBI" id="CHEBI:30616"/>
    </ligand>
</feature>
<feature type="repeat" description="TPR" evidence="5">
    <location>
        <begin position="568"/>
        <end position="601"/>
    </location>
</feature>
<keyword evidence="7" id="KW-0812">Transmembrane</keyword>
<evidence type="ECO:0000256" key="3">
    <source>
        <dbReference type="ARBA" id="ARBA00022777"/>
    </source>
</evidence>
<dbReference type="Pfam" id="PF13414">
    <property type="entry name" value="TPR_11"/>
    <property type="match status" value="1"/>
</dbReference>
<dbReference type="Gene3D" id="3.30.200.20">
    <property type="entry name" value="Phosphorylase Kinase, domain 1"/>
    <property type="match status" value="1"/>
</dbReference>
<dbReference type="InterPro" id="IPR011990">
    <property type="entry name" value="TPR-like_helical_dom_sf"/>
</dbReference>
<feature type="repeat" description="TPR" evidence="5">
    <location>
        <begin position="703"/>
        <end position="736"/>
    </location>
</feature>
<keyword evidence="10" id="KW-1185">Reference proteome</keyword>
<keyword evidence="7" id="KW-1133">Transmembrane helix</keyword>
<dbReference type="InterPro" id="IPR017441">
    <property type="entry name" value="Protein_kinase_ATP_BS"/>
</dbReference>
<keyword evidence="7" id="KW-0472">Membrane</keyword>
<dbReference type="PROSITE" id="PS00108">
    <property type="entry name" value="PROTEIN_KINASE_ST"/>
    <property type="match status" value="1"/>
</dbReference>
<dbReference type="EMBL" id="CP060394">
    <property type="protein sequence ID" value="QNI33836.1"/>
    <property type="molecule type" value="Genomic_DNA"/>
</dbReference>
<dbReference type="Pfam" id="PF00069">
    <property type="entry name" value="Pkinase"/>
    <property type="match status" value="1"/>
</dbReference>
<dbReference type="Gene3D" id="1.25.40.10">
    <property type="entry name" value="Tetratricopeptide repeat domain"/>
    <property type="match status" value="3"/>
</dbReference>
<dbReference type="InterPro" id="IPR000719">
    <property type="entry name" value="Prot_kinase_dom"/>
</dbReference>